<dbReference type="EMBL" id="CP107241">
    <property type="protein sequence ID" value="WAH65275.1"/>
    <property type="molecule type" value="Genomic_DNA"/>
</dbReference>
<reference evidence="2" key="1">
    <citation type="submission" date="2022-10" db="EMBL/GenBank/DDBJ databases">
        <title>Complete genome sequence resource for Xanthomonas hortorum isolated from Greek Oregano.</title>
        <authorList>
            <person name="Gonzalez-Tobon J."/>
            <person name="Helmann T.C."/>
            <person name="Daughtrey M."/>
            <person name="Stodghill P.V."/>
            <person name="Filiatrault M.J."/>
        </authorList>
    </citation>
    <scope>NUCLEOTIDE SEQUENCE</scope>
    <source>
        <strain evidence="2">Oregano 108</strain>
    </source>
</reference>
<evidence type="ECO:0000313" key="3">
    <source>
        <dbReference type="Proteomes" id="UP001164737"/>
    </source>
</evidence>
<gene>
    <name evidence="2" type="ORF">OEG85_04660</name>
</gene>
<dbReference type="Proteomes" id="UP001164737">
    <property type="component" value="Chromosome"/>
</dbReference>
<accession>A0AA47ETV8</accession>
<protein>
    <submittedName>
        <fullName evidence="2">Uncharacterized protein</fullName>
    </submittedName>
</protein>
<feature type="region of interest" description="Disordered" evidence="1">
    <location>
        <begin position="80"/>
        <end position="113"/>
    </location>
</feature>
<evidence type="ECO:0000256" key="1">
    <source>
        <dbReference type="SAM" id="MobiDB-lite"/>
    </source>
</evidence>
<proteinExistence type="predicted"/>
<name>A0AA47ETV8_9XANT</name>
<sequence length="113" mass="13001">MALLEDRSAAFIVRVWGERGDTDDAVREWRGSVEHVQSGERAFFRHLEQAVAFMHPHLEHIGIDVRQRFWEHIATVMDSDLEQPAPPLQPASPLQSSLPAPPPFPPHRPRKRR</sequence>
<dbReference type="AlphaFoldDB" id="A0AA47ETV8"/>
<evidence type="ECO:0000313" key="2">
    <source>
        <dbReference type="EMBL" id="WAH65275.1"/>
    </source>
</evidence>
<dbReference type="RefSeq" id="WP_268214212.1">
    <property type="nucleotide sequence ID" value="NZ_CP107241.1"/>
</dbReference>
<organism evidence="2 3">
    <name type="scientific">Xanthomonas hortorum</name>
    <dbReference type="NCBI Taxonomy" id="56454"/>
    <lineage>
        <taxon>Bacteria</taxon>
        <taxon>Pseudomonadati</taxon>
        <taxon>Pseudomonadota</taxon>
        <taxon>Gammaproteobacteria</taxon>
        <taxon>Lysobacterales</taxon>
        <taxon>Lysobacteraceae</taxon>
        <taxon>Xanthomonas</taxon>
    </lineage>
</organism>